<organism evidence="7 8">
    <name type="scientific">Biformimicrobium ophioploci</name>
    <dbReference type="NCBI Taxonomy" id="3036711"/>
    <lineage>
        <taxon>Bacteria</taxon>
        <taxon>Pseudomonadati</taxon>
        <taxon>Pseudomonadota</taxon>
        <taxon>Gammaproteobacteria</taxon>
        <taxon>Cellvibrionales</taxon>
        <taxon>Microbulbiferaceae</taxon>
        <taxon>Biformimicrobium</taxon>
    </lineage>
</organism>
<evidence type="ECO:0000256" key="4">
    <source>
        <dbReference type="ARBA" id="ARBA00023316"/>
    </source>
</evidence>
<dbReference type="CDD" id="cd06583">
    <property type="entry name" value="PGRP"/>
    <property type="match status" value="1"/>
</dbReference>
<keyword evidence="4" id="KW-0961">Cell wall biogenesis/degradation</keyword>
<accession>A0ABQ6M2R0</accession>
<sequence>MKKGIWACALGGMLAVFAGATSASPAAAKSSLNIIQKPIIFDATRERLSLEYLKTRYGIEREKAQIEPRMVVAHWTAIPTLEASFNAMNPVELPGFRTAIGSASALNVSAHYLIDQDGTIYQLLPNTTFARHVIGLNHTAIGIENVGNGTDQPLTEAQLEANINLIRKLGHEFPIEYVIGHHEYTKFVDHPLFMEIDNNYRTEKSDPGDAFMNKLRAGLGELNLKPVPQG</sequence>
<keyword evidence="3" id="KW-0378">Hydrolase</keyword>
<evidence type="ECO:0000313" key="8">
    <source>
        <dbReference type="Proteomes" id="UP001224392"/>
    </source>
</evidence>
<keyword evidence="8" id="KW-1185">Reference proteome</keyword>
<protein>
    <recommendedName>
        <fullName evidence="2">N-acetylmuramoyl-L-alanine amidase</fullName>
        <ecNumber evidence="2">3.5.1.28</ecNumber>
    </recommendedName>
</protein>
<gene>
    <name evidence="7" type="ORF">MNKW57_29290</name>
</gene>
<dbReference type="InterPro" id="IPR036505">
    <property type="entry name" value="Amidase/PGRP_sf"/>
</dbReference>
<dbReference type="EC" id="3.5.1.28" evidence="2"/>
<dbReference type="EMBL" id="BSYJ01000007">
    <property type="protein sequence ID" value="GMG88608.1"/>
    <property type="molecule type" value="Genomic_DNA"/>
</dbReference>
<dbReference type="InterPro" id="IPR051206">
    <property type="entry name" value="NAMLAA_amidase_2"/>
</dbReference>
<dbReference type="PANTHER" id="PTHR30417:SF1">
    <property type="entry name" value="N-ACETYLMURAMOYL-L-ALANINE AMIDASE AMID"/>
    <property type="match status" value="1"/>
</dbReference>
<evidence type="ECO:0000259" key="6">
    <source>
        <dbReference type="SMART" id="SM00644"/>
    </source>
</evidence>
<dbReference type="RefSeq" id="WP_285765217.1">
    <property type="nucleotide sequence ID" value="NZ_BSYJ01000007.1"/>
</dbReference>
<evidence type="ECO:0000256" key="2">
    <source>
        <dbReference type="ARBA" id="ARBA00011901"/>
    </source>
</evidence>
<dbReference type="SMART" id="SM00644">
    <property type="entry name" value="Ami_2"/>
    <property type="match status" value="1"/>
</dbReference>
<feature type="chain" id="PRO_5045198611" description="N-acetylmuramoyl-L-alanine amidase" evidence="5">
    <location>
        <begin position="19"/>
        <end position="230"/>
    </location>
</feature>
<dbReference type="Proteomes" id="UP001224392">
    <property type="component" value="Unassembled WGS sequence"/>
</dbReference>
<feature type="signal peptide" evidence="5">
    <location>
        <begin position="1"/>
        <end position="18"/>
    </location>
</feature>
<evidence type="ECO:0000256" key="5">
    <source>
        <dbReference type="SAM" id="SignalP"/>
    </source>
</evidence>
<evidence type="ECO:0000256" key="3">
    <source>
        <dbReference type="ARBA" id="ARBA00022801"/>
    </source>
</evidence>
<comment type="catalytic activity">
    <reaction evidence="1">
        <text>Hydrolyzes the link between N-acetylmuramoyl residues and L-amino acid residues in certain cell-wall glycopeptides.</text>
        <dbReference type="EC" id="3.5.1.28"/>
    </reaction>
</comment>
<comment type="caution">
    <text evidence="7">The sequence shown here is derived from an EMBL/GenBank/DDBJ whole genome shotgun (WGS) entry which is preliminary data.</text>
</comment>
<dbReference type="Pfam" id="PF01510">
    <property type="entry name" value="Amidase_2"/>
    <property type="match status" value="1"/>
</dbReference>
<dbReference type="PANTHER" id="PTHR30417">
    <property type="entry name" value="N-ACETYLMURAMOYL-L-ALANINE AMIDASE AMID"/>
    <property type="match status" value="1"/>
</dbReference>
<keyword evidence="5" id="KW-0732">Signal</keyword>
<reference evidence="7 8" key="1">
    <citation type="submission" date="2023-04" db="EMBL/GenBank/DDBJ databases">
        <title>Marinobulbifer ophiurae gen. nov., sp. Nov., isolate from tissue of brittle star Ophioplocus japonicus.</title>
        <authorList>
            <person name="Kawano K."/>
            <person name="Sawayama S."/>
            <person name="Nakagawa S."/>
        </authorList>
    </citation>
    <scope>NUCLEOTIDE SEQUENCE [LARGE SCALE GENOMIC DNA]</scope>
    <source>
        <strain evidence="7 8">NKW57</strain>
    </source>
</reference>
<dbReference type="InterPro" id="IPR002502">
    <property type="entry name" value="Amidase_domain"/>
</dbReference>
<feature type="domain" description="N-acetylmuramoyl-L-alanine amidase" evidence="6">
    <location>
        <begin position="57"/>
        <end position="192"/>
    </location>
</feature>
<dbReference type="SUPFAM" id="SSF55846">
    <property type="entry name" value="N-acetylmuramoyl-L-alanine amidase-like"/>
    <property type="match status" value="1"/>
</dbReference>
<evidence type="ECO:0000313" key="7">
    <source>
        <dbReference type="EMBL" id="GMG88608.1"/>
    </source>
</evidence>
<dbReference type="Gene3D" id="3.40.80.10">
    <property type="entry name" value="Peptidoglycan recognition protein-like"/>
    <property type="match status" value="1"/>
</dbReference>
<proteinExistence type="predicted"/>
<name>A0ABQ6M2R0_9GAMM</name>
<evidence type="ECO:0000256" key="1">
    <source>
        <dbReference type="ARBA" id="ARBA00001561"/>
    </source>
</evidence>